<keyword evidence="3" id="KW-1185">Reference proteome</keyword>
<reference evidence="2" key="1">
    <citation type="submission" date="2022-11" db="EMBL/GenBank/DDBJ databases">
        <authorList>
            <person name="Petersen C."/>
        </authorList>
    </citation>
    <scope>NUCLEOTIDE SEQUENCE</scope>
    <source>
        <strain evidence="2">IBT 30761</strain>
    </source>
</reference>
<feature type="region of interest" description="Disordered" evidence="1">
    <location>
        <begin position="1"/>
        <end position="58"/>
    </location>
</feature>
<dbReference type="AlphaFoldDB" id="A0A9W9JXI8"/>
<dbReference type="OrthoDB" id="4232626at2759"/>
<protein>
    <submittedName>
        <fullName evidence="2">Uncharacterized protein</fullName>
    </submittedName>
</protein>
<organism evidence="2 3">
    <name type="scientific">Penicillium argentinense</name>
    <dbReference type="NCBI Taxonomy" id="1131581"/>
    <lineage>
        <taxon>Eukaryota</taxon>
        <taxon>Fungi</taxon>
        <taxon>Dikarya</taxon>
        <taxon>Ascomycota</taxon>
        <taxon>Pezizomycotina</taxon>
        <taxon>Eurotiomycetes</taxon>
        <taxon>Eurotiomycetidae</taxon>
        <taxon>Eurotiales</taxon>
        <taxon>Aspergillaceae</taxon>
        <taxon>Penicillium</taxon>
    </lineage>
</organism>
<reference evidence="2" key="2">
    <citation type="journal article" date="2023" name="IMA Fungus">
        <title>Comparative genomic study of the Penicillium genus elucidates a diverse pangenome and 15 lateral gene transfer events.</title>
        <authorList>
            <person name="Petersen C."/>
            <person name="Sorensen T."/>
            <person name="Nielsen M.R."/>
            <person name="Sondergaard T.E."/>
            <person name="Sorensen J.L."/>
            <person name="Fitzpatrick D.A."/>
            <person name="Frisvad J.C."/>
            <person name="Nielsen K.L."/>
        </authorList>
    </citation>
    <scope>NUCLEOTIDE SEQUENCE</scope>
    <source>
        <strain evidence="2">IBT 30761</strain>
    </source>
</reference>
<evidence type="ECO:0000256" key="1">
    <source>
        <dbReference type="SAM" id="MobiDB-lite"/>
    </source>
</evidence>
<dbReference type="Proteomes" id="UP001149074">
    <property type="component" value="Unassembled WGS sequence"/>
</dbReference>
<dbReference type="EMBL" id="JAPQKI010000010">
    <property type="protein sequence ID" value="KAJ5085140.1"/>
    <property type="molecule type" value="Genomic_DNA"/>
</dbReference>
<dbReference type="GeneID" id="81361381"/>
<evidence type="ECO:0000313" key="3">
    <source>
        <dbReference type="Proteomes" id="UP001149074"/>
    </source>
</evidence>
<name>A0A9W9JXI8_9EURO</name>
<evidence type="ECO:0000313" key="2">
    <source>
        <dbReference type="EMBL" id="KAJ5085140.1"/>
    </source>
</evidence>
<accession>A0A9W9JXI8</accession>
<sequence length="152" mass="17603">MSSSPYHADYISQPQELEPREQDSQYAPTPGYFRSPYATRSACSPSPSILLDNEPSPARRCRQDTLPLLQEPEWEEGKTYDESPPSCIHYFIKWRVALNKEAVVKDTEEDLVLAPSAYWPLFLEQKLQTVVREKLSRNKRVRIDDGDYHVSQ</sequence>
<comment type="caution">
    <text evidence="2">The sequence shown here is derived from an EMBL/GenBank/DDBJ whole genome shotgun (WGS) entry which is preliminary data.</text>
</comment>
<dbReference type="RefSeq" id="XP_056469818.1">
    <property type="nucleotide sequence ID" value="XM_056622402.1"/>
</dbReference>
<proteinExistence type="predicted"/>
<gene>
    <name evidence="2" type="ORF">N7532_009911</name>
</gene>